<evidence type="ECO:0000256" key="2">
    <source>
        <dbReference type="ARBA" id="ARBA00005892"/>
    </source>
</evidence>
<evidence type="ECO:0000256" key="4">
    <source>
        <dbReference type="ARBA" id="ARBA00023242"/>
    </source>
</evidence>
<comment type="similarity">
    <text evidence="2">Belongs to the NUP186/NUP192/NUP205 family.</text>
</comment>
<dbReference type="GO" id="GO:0006999">
    <property type="term" value="P:nuclear pore organization"/>
    <property type="evidence" value="ECO:0007669"/>
    <property type="project" value="TreeGrafter"/>
</dbReference>
<accession>A0AAF0EQY6</accession>
<keyword evidence="3" id="KW-0813">Transport</keyword>
<dbReference type="Proteomes" id="UP001219933">
    <property type="component" value="Chromosome 1"/>
</dbReference>
<dbReference type="InterPro" id="IPR021827">
    <property type="entry name" value="Nup186/Nup192/Nup205"/>
</dbReference>
<dbReference type="Pfam" id="PF11894">
    <property type="entry name" value="Nup192"/>
    <property type="match status" value="1"/>
</dbReference>
<dbReference type="GO" id="GO:0017056">
    <property type="term" value="F:structural constituent of nuclear pore"/>
    <property type="evidence" value="ECO:0007669"/>
    <property type="project" value="TreeGrafter"/>
</dbReference>
<evidence type="ECO:0000256" key="3">
    <source>
        <dbReference type="ARBA" id="ARBA00022448"/>
    </source>
</evidence>
<organism evidence="5 6">
    <name type="scientific">Malassezia cuniculi</name>
    <dbReference type="NCBI Taxonomy" id="948313"/>
    <lineage>
        <taxon>Eukaryota</taxon>
        <taxon>Fungi</taxon>
        <taxon>Dikarya</taxon>
        <taxon>Basidiomycota</taxon>
        <taxon>Ustilaginomycotina</taxon>
        <taxon>Malasseziomycetes</taxon>
        <taxon>Malasseziales</taxon>
        <taxon>Malasseziaceae</taxon>
        <taxon>Malassezia</taxon>
    </lineage>
</organism>
<reference evidence="5" key="1">
    <citation type="submission" date="2023-03" db="EMBL/GenBank/DDBJ databases">
        <title>Mating type loci evolution in Malassezia.</title>
        <authorList>
            <person name="Coelho M.A."/>
        </authorList>
    </citation>
    <scope>NUCLEOTIDE SEQUENCE</scope>
    <source>
        <strain evidence="5">CBS 11721</strain>
    </source>
</reference>
<sequence>MAEIAVFEPLRFERLYGVISAATAAAQAETADWYIHVERARDALASLGRVKPPSQTERRHVSQGTLVLEGTPQSLNADFVAQTLLLSDELKVSETYAASLLQEGIRASARWARPPTDVACILYYHERLALYACLKELARAAYTMPLVDDVAVQRTGARVARLLDGITGGAPRIASTEFIKRLLDGIDAHASEASAVRGAMQKMGGARLSDEIQLERIGWAAKLEEELGHVLYLLAIGRRVPPTGAVAAAERLASSPNDHVTIGTLAVLTTLLAILDVAPDGAAHVLAAQSGGMLATTSVLAEDHTFRTSISGVLARQWQNVGLKNALSLQWAVFAAEAPQSEDAEALATAALTGSPVSALEYLLLHVLAFRHGADAALVDAAGESQRVQVSPAFQEYILQQVEHLVQGVTTHFLVTLRRLQRAEEDAAFASLRNARPGASSIPRRYDIEALFDLVALICTGRPDAGLVFWLGPDRRPSRFLLWALDVREHGQQRALLHMLAALAEGEQCAAHTHALLEHDVPGERRLVSWARLFDWISYYVEQLRDKGGVMPPDEMVLLRLFLGVLASVVRYSAAARDSLYVNRTYAPITQLFALYSCGVPVDLKAAVLDALTAFAARPPGGRRAPRIIAEIWQRLDALQAVRPDGSAVYELEQVEAAHYRYPGSVALVRLLQAVLPVSTRGADADALVAASTGQQYAPQAAAAKDSDAYVAFVADRLFLGASARVYDHAGERWLVSATCLAFIEHCISSLDLRLLFGQEPPSARDLAAIARHPGVSLLRRLLTGTNLLTELFFFLHPDPNGAGFEAVNGDYARSPHFAAAVRSALRIIVQVLRVQSVFIDVLVPMWGEAGGALALAAGPASAYMPLERHLLHHHNVVVQMALYANSIDEDIARLGVQALDALAHTPTFDATDRFSTLKQRHTMNRLVGVVEMSEETARVQAGMLTWLGASERVHEPDDASASPVSHVILDMLLAHTRADRTAPNVAHLILGYSLHASRDDDLLAGADERHAVLAAVRTLVAPPDAAGVHAAARDPALTEKCIALLHNLCVHPYSSASTLRYLRSHDFVVNQLSSIALEPAQDAYAVTALAYPGGVRTPVASSSVLALLHTQAHLLALAALELHALALNDQLSRAAALLGVLFGAQVTLPETVSNLRARNSARMLDMLYSLDFEWHDERLSAADSITLITPAALNPARIESESRVFDLHAVADIMLAERERTRAAGVPEEHADWLEQSRLVLQWAAAQNARRAVGFARRDALYAWRQVLDVVLAEAFGSVRVEARTALLLDTLAALFPRLSDGNADDNAGVEMAAGAVLSLLASLRMHCAGVGDSVPTDRILAVLRALVDALLRLGMSAQTRGDLYLALVVLLQLVASPDAAEGLAEQARSVLGASADRLAEIIGRDALDGADVWKTAAFTLLDRLAAFDAAPRRTPLASLLASKGYIRGMASLVRDLDSALQDALSPDPQSLNAQYVYEAALAFLGRVSSSRQGTELLLDAQILDVFARSDFVALRPNVYEASTADGFLPSTAERYRALVMPMLQLLVSMLGHARAFGTDTDSPFAGAPTVVRQAKALVAAHHDAFVALVSAPTLPGASVGDAELAALAVHALRSLPEVHATLHAAVLALADSALAPEAASVYSPHTPAERDAAGVLAPTAGGLLPTLGEQRPTLFDESRHAAAARLVGALAQYLESHSSSLNSANATSTGSGAQAPLTGPVLTPVLHVTRDVPRRGAAPSLGLAVSALDAQIDTLTQLLQGLERVHGVVNDPDSVRADEWDEIARDLVGDDAVAHVSPAHARVLGLRALSERKVSLVEQAVASLDTVELLLVLLVRHVEMFLTTDARARDGHTLAADTGAVLFPVLEEKLCFVALAPSVVPDAAEHTAFLQMASRRLSSMVLRNEQQQ</sequence>
<keyword evidence="6" id="KW-1185">Reference proteome</keyword>
<dbReference type="GO" id="GO:0044611">
    <property type="term" value="C:nuclear pore inner ring"/>
    <property type="evidence" value="ECO:0007669"/>
    <property type="project" value="TreeGrafter"/>
</dbReference>
<evidence type="ECO:0008006" key="7">
    <source>
        <dbReference type="Google" id="ProtNLM"/>
    </source>
</evidence>
<gene>
    <name evidence="5" type="ORF">MCUN1_000357</name>
</gene>
<evidence type="ECO:0000256" key="1">
    <source>
        <dbReference type="ARBA" id="ARBA00004123"/>
    </source>
</evidence>
<dbReference type="EMBL" id="CP119877">
    <property type="protein sequence ID" value="WFD33544.1"/>
    <property type="molecule type" value="Genomic_DNA"/>
</dbReference>
<evidence type="ECO:0000313" key="5">
    <source>
        <dbReference type="EMBL" id="WFD33544.1"/>
    </source>
</evidence>
<dbReference type="PANTHER" id="PTHR31344">
    <property type="entry name" value="NUCLEAR PORE COMPLEX PROTEIN NUP205"/>
    <property type="match status" value="1"/>
</dbReference>
<proteinExistence type="inferred from homology"/>
<dbReference type="PANTHER" id="PTHR31344:SF0">
    <property type="entry name" value="NUCLEAR PORE COMPLEX PROTEIN NUP205"/>
    <property type="match status" value="1"/>
</dbReference>
<name>A0AAF0EQY6_9BASI</name>
<evidence type="ECO:0000313" key="6">
    <source>
        <dbReference type="Proteomes" id="UP001219933"/>
    </source>
</evidence>
<comment type="subcellular location">
    <subcellularLocation>
        <location evidence="1">Nucleus</location>
    </subcellularLocation>
</comment>
<keyword evidence="4" id="KW-0539">Nucleus</keyword>
<protein>
    <recommendedName>
        <fullName evidence="7">Nucleoporin</fullName>
    </recommendedName>
</protein>